<dbReference type="PANTHER" id="PTHR34818">
    <property type="entry name" value="PROTEIN BLI-3"/>
    <property type="match status" value="1"/>
</dbReference>
<dbReference type="InterPro" id="IPR012349">
    <property type="entry name" value="Split_barrel_FMN-bd"/>
</dbReference>
<evidence type="ECO:0000256" key="1">
    <source>
        <dbReference type="SAM" id="MobiDB-lite"/>
    </source>
</evidence>
<dbReference type="AlphaFoldDB" id="A0A1S9RXZ3"/>
<feature type="region of interest" description="Disordered" evidence="1">
    <location>
        <begin position="1"/>
        <end position="24"/>
    </location>
</feature>
<evidence type="ECO:0000313" key="3">
    <source>
        <dbReference type="EMBL" id="OOQ90375.1"/>
    </source>
</evidence>
<dbReference type="Pfam" id="PF16242">
    <property type="entry name" value="Pyrid_ox_like"/>
    <property type="match status" value="1"/>
</dbReference>
<dbReference type="Proteomes" id="UP000190744">
    <property type="component" value="Unassembled WGS sequence"/>
</dbReference>
<organism evidence="3 4">
    <name type="scientific">Penicillium brasilianum</name>
    <dbReference type="NCBI Taxonomy" id="104259"/>
    <lineage>
        <taxon>Eukaryota</taxon>
        <taxon>Fungi</taxon>
        <taxon>Dikarya</taxon>
        <taxon>Ascomycota</taxon>
        <taxon>Pezizomycotina</taxon>
        <taxon>Eurotiomycetes</taxon>
        <taxon>Eurotiomycetidae</taxon>
        <taxon>Eurotiales</taxon>
        <taxon>Aspergillaceae</taxon>
        <taxon>Penicillium</taxon>
    </lineage>
</organism>
<dbReference type="EMBL" id="LJBN01000079">
    <property type="protein sequence ID" value="OOQ90375.1"/>
    <property type="molecule type" value="Genomic_DNA"/>
</dbReference>
<gene>
    <name evidence="3" type="ORF">PEBR_04554</name>
</gene>
<evidence type="ECO:0000259" key="2">
    <source>
        <dbReference type="Pfam" id="PF16242"/>
    </source>
</evidence>
<accession>A0A1S9RXZ3</accession>
<dbReference type="Gene3D" id="2.30.110.10">
    <property type="entry name" value="Electron Transport, Fmn-binding Protein, Chain A"/>
    <property type="match status" value="1"/>
</dbReference>
<protein>
    <submittedName>
        <fullName evidence="3">Protein bli-3</fullName>
    </submittedName>
</protein>
<dbReference type="SUPFAM" id="SSF50475">
    <property type="entry name" value="FMN-binding split barrel"/>
    <property type="match status" value="1"/>
</dbReference>
<name>A0A1S9RXZ3_PENBI</name>
<proteinExistence type="predicted"/>
<reference evidence="4" key="1">
    <citation type="submission" date="2015-09" db="EMBL/GenBank/DDBJ databases">
        <authorList>
            <person name="Fill T.P."/>
            <person name="Baretta J.F."/>
            <person name="de Almeida L.G."/>
            <person name="Rocha M."/>
            <person name="de Souza D.H."/>
            <person name="Malavazi I."/>
            <person name="Cerdeira L.T."/>
            <person name="Hong H."/>
            <person name="Samborskyy M."/>
            <person name="de Vasconcelos A.T."/>
            <person name="Leadlay P."/>
            <person name="Rodrigues-Filho E."/>
        </authorList>
    </citation>
    <scope>NUCLEOTIDE SEQUENCE [LARGE SCALE GENOMIC DNA]</scope>
    <source>
        <strain evidence="4">LaBioMMi 136</strain>
    </source>
</reference>
<sequence length="233" mass="25184">MSQNATINTTTGNHPVDPYKTQNLEDPPLAQKVQELVDFITQVKFGMLTTKQSEGDYLASRCMALAATVYNPTTPLTIKETISIPQSTTAEHGGIDLVFHTNLFSGKTMDLTVHPQETNMSFLDPISGAWASISGTAKIVSDPETVSKYYSPQLKAWIGDMGDGVHDGGPTDPRIGVIKLEAKLATHVAAKKGIVGRAVDTVKGAIQGEVPAINSIRELSKAELAEWRRTHQK</sequence>
<dbReference type="PANTHER" id="PTHR34818:SF1">
    <property type="entry name" value="PROTEIN BLI-3"/>
    <property type="match status" value="1"/>
</dbReference>
<evidence type="ECO:0000313" key="4">
    <source>
        <dbReference type="Proteomes" id="UP000190744"/>
    </source>
</evidence>
<feature type="compositionally biased region" description="Polar residues" evidence="1">
    <location>
        <begin position="1"/>
        <end position="13"/>
    </location>
</feature>
<comment type="caution">
    <text evidence="3">The sequence shown here is derived from an EMBL/GenBank/DDBJ whole genome shotgun (WGS) entry which is preliminary data.</text>
</comment>
<dbReference type="InterPro" id="IPR038725">
    <property type="entry name" value="YdaG_split_barrel_FMN-bd"/>
</dbReference>
<dbReference type="InterPro" id="IPR052917">
    <property type="entry name" value="Stress-Dev_Protein"/>
</dbReference>
<feature type="domain" description="General stress protein FMN-binding split barrel" evidence="2">
    <location>
        <begin position="84"/>
        <end position="210"/>
    </location>
</feature>